<keyword evidence="3 4" id="KW-0788">Thiol protease</keyword>
<comment type="caution">
    <text evidence="6">The sequence shown here is derived from an EMBL/GenBank/DDBJ whole genome shotgun (WGS) entry which is preliminary data.</text>
</comment>
<keyword evidence="2 4" id="KW-0378">Hydrolase</keyword>
<proteinExistence type="inferred from homology"/>
<dbReference type="PIRSF" id="PIRSF005700">
    <property type="entry name" value="PepC"/>
    <property type="match status" value="1"/>
</dbReference>
<evidence type="ECO:0000256" key="3">
    <source>
        <dbReference type="ARBA" id="ARBA00022807"/>
    </source>
</evidence>
<organism evidence="6 7">
    <name type="scientific">Candidatus Fimihabitans intestinipullorum</name>
    <dbReference type="NCBI Taxonomy" id="2840820"/>
    <lineage>
        <taxon>Bacteria</taxon>
        <taxon>Bacillati</taxon>
        <taxon>Mycoplasmatota</taxon>
        <taxon>Mycoplasmatota incertae sedis</taxon>
        <taxon>Candidatus Fimihabitans</taxon>
    </lineage>
</organism>
<dbReference type="GO" id="GO:0009636">
    <property type="term" value="P:response to toxic substance"/>
    <property type="evidence" value="ECO:0007669"/>
    <property type="project" value="TreeGrafter"/>
</dbReference>
<dbReference type="Proteomes" id="UP000824087">
    <property type="component" value="Unassembled WGS sequence"/>
</dbReference>
<dbReference type="PROSITE" id="PS00139">
    <property type="entry name" value="THIOL_PROTEASE_CYS"/>
    <property type="match status" value="1"/>
</dbReference>
<dbReference type="InterPro" id="IPR000169">
    <property type="entry name" value="Pept_cys_AS"/>
</dbReference>
<gene>
    <name evidence="6" type="ORF">IAD49_06740</name>
</gene>
<dbReference type="GO" id="GO:0070005">
    <property type="term" value="F:cysteine-type aminopeptidase activity"/>
    <property type="evidence" value="ECO:0007669"/>
    <property type="project" value="InterPro"/>
</dbReference>
<dbReference type="SUPFAM" id="SSF54001">
    <property type="entry name" value="Cysteine proteinases"/>
    <property type="match status" value="1"/>
</dbReference>
<evidence type="ECO:0000256" key="4">
    <source>
        <dbReference type="PIRNR" id="PIRNR005700"/>
    </source>
</evidence>
<dbReference type="PANTHER" id="PTHR10363">
    <property type="entry name" value="BLEOMYCIN HYDROLASE"/>
    <property type="match status" value="1"/>
</dbReference>
<sequence length="436" mass="51882">MEKEITMKELEHFQKKYHEDPTNKLIENAITRSGIDDVCFNRETLIENQNVFNVETELGSVQNQKNSGRCWCFAGTNMIRGNIAKNMNIEVKDLALSNVYLTFYDRLEKFNNAYENLFTVENLDYDYLLQEYYLMCSEGGWYESFSNLVTKYGILPASYMPESHDSIASNRLNNILQEKLKYDANTIIELRAKNTPIEKLRKEKERMLSEVYEILCKVLGEPTKEFTLEYQDKDKKKIRIEHMTPMKFKKQYLTIDPNDFVLLKSIDHYKKNYYQKYQDERAYGATMKNFEYINVPLEELEKAAIKQLKDNIPVWFACPTNKMWNRKEWILDMRNYNYFDTLGMKKMDRKTSYNFHDIPSSHAMSFVGVHLIDRKPVRWKVENSWGNEKDTKQYLIMNQNYFEERVTAIAVHKKYLSAKVKKCLDQTPIIINIHEL</sequence>
<name>A0A9D1L352_9BACT</name>
<dbReference type="Pfam" id="PF03051">
    <property type="entry name" value="Peptidase_C1_2"/>
    <property type="match status" value="1"/>
</dbReference>
<dbReference type="GO" id="GO:0006508">
    <property type="term" value="P:proteolysis"/>
    <property type="evidence" value="ECO:0007669"/>
    <property type="project" value="UniProtKB-KW"/>
</dbReference>
<feature type="active site" evidence="5">
    <location>
        <position position="383"/>
    </location>
</feature>
<dbReference type="PANTHER" id="PTHR10363:SF2">
    <property type="entry name" value="BLEOMYCIN HYDROLASE"/>
    <property type="match status" value="1"/>
</dbReference>
<feature type="active site" evidence="5">
    <location>
        <position position="362"/>
    </location>
</feature>
<evidence type="ECO:0000256" key="2">
    <source>
        <dbReference type="ARBA" id="ARBA00022801"/>
    </source>
</evidence>
<dbReference type="InterPro" id="IPR004134">
    <property type="entry name" value="Peptidase_C1B"/>
</dbReference>
<keyword evidence="4" id="KW-0031">Aminopeptidase</keyword>
<reference evidence="6" key="1">
    <citation type="submission" date="2020-10" db="EMBL/GenBank/DDBJ databases">
        <authorList>
            <person name="Gilroy R."/>
        </authorList>
    </citation>
    <scope>NUCLEOTIDE SEQUENCE</scope>
    <source>
        <strain evidence="6">CHK197-8231</strain>
    </source>
</reference>
<accession>A0A9D1L352</accession>
<feature type="active site" evidence="5">
    <location>
        <position position="70"/>
    </location>
</feature>
<dbReference type="Gene3D" id="3.90.70.10">
    <property type="entry name" value="Cysteine proteinases"/>
    <property type="match status" value="1"/>
</dbReference>
<evidence type="ECO:0000256" key="1">
    <source>
        <dbReference type="ARBA" id="ARBA00022670"/>
    </source>
</evidence>
<dbReference type="AlphaFoldDB" id="A0A9D1L352"/>
<dbReference type="InterPro" id="IPR038765">
    <property type="entry name" value="Papain-like_cys_pep_sf"/>
</dbReference>
<evidence type="ECO:0000313" key="6">
    <source>
        <dbReference type="EMBL" id="HIU23259.1"/>
    </source>
</evidence>
<evidence type="ECO:0000313" key="7">
    <source>
        <dbReference type="Proteomes" id="UP000824087"/>
    </source>
</evidence>
<reference evidence="6" key="2">
    <citation type="journal article" date="2021" name="PeerJ">
        <title>Extensive microbial diversity within the chicken gut microbiome revealed by metagenomics and culture.</title>
        <authorList>
            <person name="Gilroy R."/>
            <person name="Ravi A."/>
            <person name="Getino M."/>
            <person name="Pursley I."/>
            <person name="Horton D.L."/>
            <person name="Alikhan N.F."/>
            <person name="Baker D."/>
            <person name="Gharbi K."/>
            <person name="Hall N."/>
            <person name="Watson M."/>
            <person name="Adriaenssens E.M."/>
            <person name="Foster-Nyarko E."/>
            <person name="Jarju S."/>
            <person name="Secka A."/>
            <person name="Antonio M."/>
            <person name="Oren A."/>
            <person name="Chaudhuri R.R."/>
            <person name="La Ragione R."/>
            <person name="Hildebrand F."/>
            <person name="Pallen M.J."/>
        </authorList>
    </citation>
    <scope>NUCLEOTIDE SEQUENCE</scope>
    <source>
        <strain evidence="6">CHK197-8231</strain>
    </source>
</reference>
<protein>
    <recommendedName>
        <fullName evidence="4">Aminopeptidase</fullName>
    </recommendedName>
</protein>
<dbReference type="GO" id="GO:0043418">
    <property type="term" value="P:homocysteine catabolic process"/>
    <property type="evidence" value="ECO:0007669"/>
    <property type="project" value="TreeGrafter"/>
</dbReference>
<keyword evidence="1 4" id="KW-0645">Protease</keyword>
<dbReference type="EMBL" id="DVML01000040">
    <property type="protein sequence ID" value="HIU23259.1"/>
    <property type="molecule type" value="Genomic_DNA"/>
</dbReference>
<evidence type="ECO:0000256" key="5">
    <source>
        <dbReference type="PIRSR" id="PIRSR005700-1"/>
    </source>
</evidence>
<dbReference type="GO" id="GO:0005737">
    <property type="term" value="C:cytoplasm"/>
    <property type="evidence" value="ECO:0007669"/>
    <property type="project" value="TreeGrafter"/>
</dbReference>
<comment type="similarity">
    <text evidence="4">Belongs to the peptidase C1 family.</text>
</comment>